<evidence type="ECO:0000256" key="2">
    <source>
        <dbReference type="SAM" id="Phobius"/>
    </source>
</evidence>
<organism evidence="3 4">
    <name type="scientific">Pannus brasiliensis CCIBt3594</name>
    <dbReference type="NCBI Taxonomy" id="1427578"/>
    <lineage>
        <taxon>Bacteria</taxon>
        <taxon>Bacillati</taxon>
        <taxon>Cyanobacteriota</taxon>
        <taxon>Cyanophyceae</taxon>
        <taxon>Oscillatoriophycideae</taxon>
        <taxon>Chroococcales</taxon>
        <taxon>Microcystaceae</taxon>
        <taxon>Pannus</taxon>
    </lineage>
</organism>
<sequence>MSQTPITVTYSLEEVLTQINRKLDNLQKDVNDSRLETKVAIQELKGDIKSLDEKVNGLSKRLDNQEFVSRGILVALVVAIIGGAAKLFGWVGNP</sequence>
<keyword evidence="2" id="KW-0472">Membrane</keyword>
<feature type="coiled-coil region" evidence="1">
    <location>
        <begin position="16"/>
        <end position="61"/>
    </location>
</feature>
<feature type="transmembrane region" description="Helical" evidence="2">
    <location>
        <begin position="67"/>
        <end position="91"/>
    </location>
</feature>
<keyword evidence="1" id="KW-0175">Coiled coil</keyword>
<name>A0AAW9QPH7_9CHRO</name>
<proteinExistence type="predicted"/>
<protein>
    <submittedName>
        <fullName evidence="3">DUF4164 family protein</fullName>
    </submittedName>
</protein>
<dbReference type="EMBL" id="JBAFSM010000056">
    <property type="protein sequence ID" value="MEG3439682.1"/>
    <property type="molecule type" value="Genomic_DNA"/>
</dbReference>
<comment type="caution">
    <text evidence="3">The sequence shown here is derived from an EMBL/GenBank/DDBJ whole genome shotgun (WGS) entry which is preliminary data.</text>
</comment>
<keyword evidence="2" id="KW-1133">Transmembrane helix</keyword>
<evidence type="ECO:0000256" key="1">
    <source>
        <dbReference type="SAM" id="Coils"/>
    </source>
</evidence>
<accession>A0AAW9QPH7</accession>
<dbReference type="RefSeq" id="WP_332867163.1">
    <property type="nucleotide sequence ID" value="NZ_JBAFSM010000056.1"/>
</dbReference>
<dbReference type="AlphaFoldDB" id="A0AAW9QPH7"/>
<dbReference type="Proteomes" id="UP001328733">
    <property type="component" value="Unassembled WGS sequence"/>
</dbReference>
<evidence type="ECO:0000313" key="4">
    <source>
        <dbReference type="Proteomes" id="UP001328733"/>
    </source>
</evidence>
<evidence type="ECO:0000313" key="3">
    <source>
        <dbReference type="EMBL" id="MEG3439682.1"/>
    </source>
</evidence>
<keyword evidence="4" id="KW-1185">Reference proteome</keyword>
<reference evidence="3 4" key="1">
    <citation type="submission" date="2024-01" db="EMBL/GenBank/DDBJ databases">
        <title>Genomic insights into the taxonomy and metabolism of the cyanobacterium Pannus brasiliensis CCIBt3594.</title>
        <authorList>
            <person name="Machado M."/>
            <person name="Botero N.B."/>
            <person name="Andreote A.P.D."/>
            <person name="Feitosa A.M.T."/>
            <person name="Popin R."/>
            <person name="Sivonen K."/>
            <person name="Fiore M.F."/>
        </authorList>
    </citation>
    <scope>NUCLEOTIDE SEQUENCE [LARGE SCALE GENOMIC DNA]</scope>
    <source>
        <strain evidence="3 4">CCIBt3594</strain>
    </source>
</reference>
<gene>
    <name evidence="3" type="ORF">V0288_21320</name>
</gene>
<keyword evidence="2" id="KW-0812">Transmembrane</keyword>